<sequence>MQEQLLHREVVFAGRLITVYRDDVVLPDGQRRVREIVHHPGAVAILAVKGDGRVILVRQYRHAIGRMSLELPAGTLEPGESPEACARRELEEETGYRAGVLRELVRFAVSPGWTDEELVVFIAEELELSQPRPAADERLSVVELTTDEARLAIARGEISDAKSLIGLLGYFGWQLR</sequence>
<evidence type="ECO:0000256" key="7">
    <source>
        <dbReference type="ARBA" id="ARBA00032272"/>
    </source>
</evidence>
<comment type="caution">
    <text evidence="11">The sequence shown here is derived from an EMBL/GenBank/DDBJ whole genome shotgun (WGS) entry which is preliminary data.</text>
</comment>
<dbReference type="SUPFAM" id="SSF55811">
    <property type="entry name" value="Nudix"/>
    <property type="match status" value="1"/>
</dbReference>
<name>A0A7C5RSK7_THERO</name>
<dbReference type="GO" id="GO:0005829">
    <property type="term" value="C:cytosol"/>
    <property type="evidence" value="ECO:0007669"/>
    <property type="project" value="TreeGrafter"/>
</dbReference>
<evidence type="ECO:0000313" key="10">
    <source>
        <dbReference type="EMBL" id="HEF65859.1"/>
    </source>
</evidence>
<dbReference type="Pfam" id="PF00293">
    <property type="entry name" value="NUDIX"/>
    <property type="match status" value="1"/>
</dbReference>
<dbReference type="GO" id="GO:0019693">
    <property type="term" value="P:ribose phosphate metabolic process"/>
    <property type="evidence" value="ECO:0007669"/>
    <property type="project" value="TreeGrafter"/>
</dbReference>
<dbReference type="InterPro" id="IPR020084">
    <property type="entry name" value="NUDIX_hydrolase_CS"/>
</dbReference>
<evidence type="ECO:0000256" key="4">
    <source>
        <dbReference type="ARBA" id="ARBA00016377"/>
    </source>
</evidence>
<dbReference type="AlphaFoldDB" id="A0A7C5RSK7"/>
<dbReference type="FunFam" id="3.90.79.10:FF:000024">
    <property type="entry name" value="ADP-ribose pyrophosphatase"/>
    <property type="match status" value="1"/>
</dbReference>
<evidence type="ECO:0000256" key="1">
    <source>
        <dbReference type="ARBA" id="ARBA00000847"/>
    </source>
</evidence>
<dbReference type="EMBL" id="DRWX01000125">
    <property type="protein sequence ID" value="HHM96070.1"/>
    <property type="molecule type" value="Genomic_DNA"/>
</dbReference>
<feature type="domain" description="Nudix hydrolase" evidence="9">
    <location>
        <begin position="37"/>
        <end position="166"/>
    </location>
</feature>
<dbReference type="CDD" id="cd03424">
    <property type="entry name" value="NUDIX_ADPRase_Nudt5_UGPPase_Nudt14"/>
    <property type="match status" value="1"/>
</dbReference>
<evidence type="ECO:0000313" key="11">
    <source>
        <dbReference type="EMBL" id="HHM96070.1"/>
    </source>
</evidence>
<dbReference type="PROSITE" id="PS00893">
    <property type="entry name" value="NUDIX_BOX"/>
    <property type="match status" value="1"/>
</dbReference>
<dbReference type="PANTHER" id="PTHR11839">
    <property type="entry name" value="UDP/ADP-SUGAR PYROPHOSPHATASE"/>
    <property type="match status" value="1"/>
</dbReference>
<reference evidence="11" key="1">
    <citation type="journal article" date="2020" name="mSystems">
        <title>Genome- and Community-Level Interaction Insights into Carbon Utilization and Element Cycling Functions of Hydrothermarchaeota in Hydrothermal Sediment.</title>
        <authorList>
            <person name="Zhou Z."/>
            <person name="Liu Y."/>
            <person name="Xu W."/>
            <person name="Pan J."/>
            <person name="Luo Z.H."/>
            <person name="Li M."/>
        </authorList>
    </citation>
    <scope>NUCLEOTIDE SEQUENCE [LARGE SCALE GENOMIC DNA]</scope>
    <source>
        <strain evidence="11">SpSt-1065</strain>
        <strain evidence="10">SpSt-222</strain>
    </source>
</reference>
<evidence type="ECO:0000256" key="6">
    <source>
        <dbReference type="ARBA" id="ARBA00032162"/>
    </source>
</evidence>
<comment type="catalytic activity">
    <reaction evidence="1">
        <text>GDP-alpha-D-mannose + H2O = alpha-D-mannose 1-phosphate + GMP + 2 H(+)</text>
        <dbReference type="Rhea" id="RHEA:27978"/>
        <dbReference type="ChEBI" id="CHEBI:15377"/>
        <dbReference type="ChEBI" id="CHEBI:15378"/>
        <dbReference type="ChEBI" id="CHEBI:57527"/>
        <dbReference type="ChEBI" id="CHEBI:58115"/>
        <dbReference type="ChEBI" id="CHEBI:58409"/>
    </reaction>
</comment>
<dbReference type="PANTHER" id="PTHR11839:SF18">
    <property type="entry name" value="NUDIX HYDROLASE DOMAIN-CONTAINING PROTEIN"/>
    <property type="match status" value="1"/>
</dbReference>
<comment type="cofactor">
    <cofactor evidence="2">
        <name>Mg(2+)</name>
        <dbReference type="ChEBI" id="CHEBI:18420"/>
    </cofactor>
</comment>
<evidence type="ECO:0000256" key="8">
    <source>
        <dbReference type="RuleBase" id="RU003476"/>
    </source>
</evidence>
<dbReference type="PRINTS" id="PR00502">
    <property type="entry name" value="NUDIXFAMILY"/>
</dbReference>
<dbReference type="PROSITE" id="PS51462">
    <property type="entry name" value="NUDIX"/>
    <property type="match status" value="1"/>
</dbReference>
<dbReference type="InterPro" id="IPR015797">
    <property type="entry name" value="NUDIX_hydrolase-like_dom_sf"/>
</dbReference>
<evidence type="ECO:0000259" key="9">
    <source>
        <dbReference type="PROSITE" id="PS51462"/>
    </source>
</evidence>
<evidence type="ECO:0000256" key="3">
    <source>
        <dbReference type="ARBA" id="ARBA00007275"/>
    </source>
</evidence>
<dbReference type="GO" id="GO:0006753">
    <property type="term" value="P:nucleoside phosphate metabolic process"/>
    <property type="evidence" value="ECO:0007669"/>
    <property type="project" value="TreeGrafter"/>
</dbReference>
<keyword evidence="5 8" id="KW-0378">Hydrolase</keyword>
<dbReference type="InterPro" id="IPR000086">
    <property type="entry name" value="NUDIX_hydrolase_dom"/>
</dbReference>
<protein>
    <recommendedName>
        <fullName evidence="4">GDP-mannose pyrophosphatase</fullName>
    </recommendedName>
    <alternativeName>
        <fullName evidence="6">GDP-mannose hydrolase</fullName>
    </alternativeName>
    <alternativeName>
        <fullName evidence="7">GDPMK</fullName>
    </alternativeName>
</protein>
<gene>
    <name evidence="11" type="ORF">ENM21_02525</name>
    <name evidence="10" type="ORF">ENP47_09720</name>
</gene>
<dbReference type="InterPro" id="IPR020476">
    <property type="entry name" value="Nudix_hydrolase"/>
</dbReference>
<proteinExistence type="inferred from homology"/>
<evidence type="ECO:0000256" key="2">
    <source>
        <dbReference type="ARBA" id="ARBA00001946"/>
    </source>
</evidence>
<evidence type="ECO:0000256" key="5">
    <source>
        <dbReference type="ARBA" id="ARBA00022801"/>
    </source>
</evidence>
<dbReference type="GO" id="GO:0016462">
    <property type="term" value="F:pyrophosphatase activity"/>
    <property type="evidence" value="ECO:0007669"/>
    <property type="project" value="UniProtKB-ARBA"/>
</dbReference>
<dbReference type="Gene3D" id="3.90.79.10">
    <property type="entry name" value="Nucleoside Triphosphate Pyrophosphohydrolase"/>
    <property type="match status" value="1"/>
</dbReference>
<accession>A0A7C5RSK7</accession>
<comment type="similarity">
    <text evidence="3">Belongs to the Nudix hydrolase family. NudK subfamily.</text>
</comment>
<dbReference type="EMBL" id="DSJL01000011">
    <property type="protein sequence ID" value="HEF65859.1"/>
    <property type="molecule type" value="Genomic_DNA"/>
</dbReference>
<organism evidence="11">
    <name type="scientific">Thermomicrobium roseum</name>
    <dbReference type="NCBI Taxonomy" id="500"/>
    <lineage>
        <taxon>Bacteria</taxon>
        <taxon>Pseudomonadati</taxon>
        <taxon>Thermomicrobiota</taxon>
        <taxon>Thermomicrobia</taxon>
        <taxon>Thermomicrobiales</taxon>
        <taxon>Thermomicrobiaceae</taxon>
        <taxon>Thermomicrobium</taxon>
    </lineage>
</organism>